<dbReference type="InterPro" id="IPR009057">
    <property type="entry name" value="Homeodomain-like_sf"/>
</dbReference>
<gene>
    <name evidence="5" type="ORF">HELGO_WM12476</name>
</gene>
<dbReference type="GO" id="GO:0003700">
    <property type="term" value="F:DNA-binding transcription factor activity"/>
    <property type="evidence" value="ECO:0007669"/>
    <property type="project" value="InterPro"/>
</dbReference>
<name>A0A6S6SBN4_9BACT</name>
<proteinExistence type="predicted"/>
<dbReference type="PROSITE" id="PS00041">
    <property type="entry name" value="HTH_ARAC_FAMILY_1"/>
    <property type="match status" value="1"/>
</dbReference>
<keyword evidence="1" id="KW-0805">Transcription regulation</keyword>
<evidence type="ECO:0000259" key="4">
    <source>
        <dbReference type="PROSITE" id="PS01124"/>
    </source>
</evidence>
<dbReference type="InterPro" id="IPR054015">
    <property type="entry name" value="ExsA-like_N"/>
</dbReference>
<dbReference type="EMBL" id="CACVAU010000019">
    <property type="protein sequence ID" value="CAA6805803.1"/>
    <property type="molecule type" value="Genomic_DNA"/>
</dbReference>
<dbReference type="SUPFAM" id="SSF46689">
    <property type="entry name" value="Homeodomain-like"/>
    <property type="match status" value="1"/>
</dbReference>
<protein>
    <submittedName>
        <fullName evidence="5">AraC family transcriptional regulator</fullName>
    </submittedName>
</protein>
<accession>A0A6S6SBN4</accession>
<dbReference type="AlphaFoldDB" id="A0A6S6SBN4"/>
<dbReference type="PANTHER" id="PTHR43280">
    <property type="entry name" value="ARAC-FAMILY TRANSCRIPTIONAL REGULATOR"/>
    <property type="match status" value="1"/>
</dbReference>
<dbReference type="InterPro" id="IPR020449">
    <property type="entry name" value="Tscrpt_reg_AraC-type_HTH"/>
</dbReference>
<dbReference type="PRINTS" id="PR00032">
    <property type="entry name" value="HTHARAC"/>
</dbReference>
<dbReference type="PROSITE" id="PS01124">
    <property type="entry name" value="HTH_ARAC_FAMILY_2"/>
    <property type="match status" value="1"/>
</dbReference>
<reference evidence="5" key="1">
    <citation type="submission" date="2020-01" db="EMBL/GenBank/DDBJ databases">
        <authorList>
            <person name="Meier V. D."/>
            <person name="Meier V D."/>
        </authorList>
    </citation>
    <scope>NUCLEOTIDE SEQUENCE</scope>
    <source>
        <strain evidence="5">HLG_WM_MAG_05</strain>
    </source>
</reference>
<evidence type="ECO:0000256" key="3">
    <source>
        <dbReference type="ARBA" id="ARBA00023163"/>
    </source>
</evidence>
<evidence type="ECO:0000313" key="5">
    <source>
        <dbReference type="EMBL" id="CAA6805803.1"/>
    </source>
</evidence>
<dbReference type="Gene3D" id="1.10.10.60">
    <property type="entry name" value="Homeodomain-like"/>
    <property type="match status" value="1"/>
</dbReference>
<dbReference type="SMART" id="SM00342">
    <property type="entry name" value="HTH_ARAC"/>
    <property type="match status" value="1"/>
</dbReference>
<dbReference type="Pfam" id="PF22200">
    <property type="entry name" value="ExsA_N"/>
    <property type="match status" value="1"/>
</dbReference>
<keyword evidence="3" id="KW-0804">Transcription</keyword>
<dbReference type="SUPFAM" id="SSF51215">
    <property type="entry name" value="Regulatory protein AraC"/>
    <property type="match status" value="1"/>
</dbReference>
<dbReference type="PANTHER" id="PTHR43280:SF2">
    <property type="entry name" value="HTH-TYPE TRANSCRIPTIONAL REGULATOR EXSA"/>
    <property type="match status" value="1"/>
</dbReference>
<keyword evidence="2" id="KW-0238">DNA-binding</keyword>
<organism evidence="5">
    <name type="scientific">uncultured Sulfurovum sp</name>
    <dbReference type="NCBI Taxonomy" id="269237"/>
    <lineage>
        <taxon>Bacteria</taxon>
        <taxon>Pseudomonadati</taxon>
        <taxon>Campylobacterota</taxon>
        <taxon>Epsilonproteobacteria</taxon>
        <taxon>Campylobacterales</taxon>
        <taxon>Sulfurovaceae</taxon>
        <taxon>Sulfurovum</taxon>
        <taxon>environmental samples</taxon>
    </lineage>
</organism>
<dbReference type="Pfam" id="PF12833">
    <property type="entry name" value="HTH_18"/>
    <property type="match status" value="1"/>
</dbReference>
<dbReference type="InterPro" id="IPR018060">
    <property type="entry name" value="HTH_AraC"/>
</dbReference>
<sequence>MALMTYIVPNYFLEDKPHNVISSDSVFTLAYSSRRNQECVAVRNTTHVMIFLLKGTKVLKTQEKEIVLRENELFFLTQGNYLMSEVVSDDGNFEAIMVYFDDAFMLSFIQKYSIEPQPNHRLNIVTFRSNKFLKSLIDSCQLYMNQELTRKNEIIKLKIEEIFLHVLEQDAEKFLAYLNAIESSSKNRIKYILEANLDLIQNIDDMCKIARVTKNELRLFMLNHFGMQPKEWLNSKRLEQAAILLRNSNNSIVSIATTCGYSTSSWFGAQFKKMYGMTPKAYRLQN</sequence>
<dbReference type="GO" id="GO:0043565">
    <property type="term" value="F:sequence-specific DNA binding"/>
    <property type="evidence" value="ECO:0007669"/>
    <property type="project" value="InterPro"/>
</dbReference>
<evidence type="ECO:0000256" key="1">
    <source>
        <dbReference type="ARBA" id="ARBA00023015"/>
    </source>
</evidence>
<evidence type="ECO:0000256" key="2">
    <source>
        <dbReference type="ARBA" id="ARBA00023125"/>
    </source>
</evidence>
<dbReference type="InterPro" id="IPR037923">
    <property type="entry name" value="HTH-like"/>
</dbReference>
<feature type="domain" description="HTH araC/xylS-type" evidence="4">
    <location>
        <begin position="187"/>
        <end position="285"/>
    </location>
</feature>
<dbReference type="InterPro" id="IPR018062">
    <property type="entry name" value="HTH_AraC-typ_CS"/>
</dbReference>